<organism evidence="2 3">
    <name type="scientific">Coprinellus micaceus</name>
    <name type="common">Glistening ink-cap mushroom</name>
    <name type="synonym">Coprinus micaceus</name>
    <dbReference type="NCBI Taxonomy" id="71717"/>
    <lineage>
        <taxon>Eukaryota</taxon>
        <taxon>Fungi</taxon>
        <taxon>Dikarya</taxon>
        <taxon>Basidiomycota</taxon>
        <taxon>Agaricomycotina</taxon>
        <taxon>Agaricomycetes</taxon>
        <taxon>Agaricomycetidae</taxon>
        <taxon>Agaricales</taxon>
        <taxon>Agaricineae</taxon>
        <taxon>Psathyrellaceae</taxon>
        <taxon>Coprinellus</taxon>
    </lineage>
</organism>
<accession>A0A4Y7T9V9</accession>
<evidence type="ECO:0000313" key="2">
    <source>
        <dbReference type="EMBL" id="TEB30754.1"/>
    </source>
</evidence>
<gene>
    <name evidence="2" type="ORF">FA13DRAFT_493557</name>
</gene>
<dbReference type="OrthoDB" id="2631350at2759"/>
<reference evidence="2 3" key="1">
    <citation type="journal article" date="2019" name="Nat. Ecol. Evol.">
        <title>Megaphylogeny resolves global patterns of mushroom evolution.</title>
        <authorList>
            <person name="Varga T."/>
            <person name="Krizsan K."/>
            <person name="Foldi C."/>
            <person name="Dima B."/>
            <person name="Sanchez-Garcia M."/>
            <person name="Sanchez-Ramirez S."/>
            <person name="Szollosi G.J."/>
            <person name="Szarkandi J.G."/>
            <person name="Papp V."/>
            <person name="Albert L."/>
            <person name="Andreopoulos W."/>
            <person name="Angelini C."/>
            <person name="Antonin V."/>
            <person name="Barry K.W."/>
            <person name="Bougher N.L."/>
            <person name="Buchanan P."/>
            <person name="Buyck B."/>
            <person name="Bense V."/>
            <person name="Catcheside P."/>
            <person name="Chovatia M."/>
            <person name="Cooper J."/>
            <person name="Damon W."/>
            <person name="Desjardin D."/>
            <person name="Finy P."/>
            <person name="Geml J."/>
            <person name="Haridas S."/>
            <person name="Hughes K."/>
            <person name="Justo A."/>
            <person name="Karasinski D."/>
            <person name="Kautmanova I."/>
            <person name="Kiss B."/>
            <person name="Kocsube S."/>
            <person name="Kotiranta H."/>
            <person name="LaButti K.M."/>
            <person name="Lechner B.E."/>
            <person name="Liimatainen K."/>
            <person name="Lipzen A."/>
            <person name="Lukacs Z."/>
            <person name="Mihaltcheva S."/>
            <person name="Morgado L.N."/>
            <person name="Niskanen T."/>
            <person name="Noordeloos M.E."/>
            <person name="Ohm R.A."/>
            <person name="Ortiz-Santana B."/>
            <person name="Ovrebo C."/>
            <person name="Racz N."/>
            <person name="Riley R."/>
            <person name="Savchenko A."/>
            <person name="Shiryaev A."/>
            <person name="Soop K."/>
            <person name="Spirin V."/>
            <person name="Szebenyi C."/>
            <person name="Tomsovsky M."/>
            <person name="Tulloss R.E."/>
            <person name="Uehling J."/>
            <person name="Grigoriev I.V."/>
            <person name="Vagvolgyi C."/>
            <person name="Papp T."/>
            <person name="Martin F.M."/>
            <person name="Miettinen O."/>
            <person name="Hibbett D.S."/>
            <person name="Nagy L.G."/>
        </authorList>
    </citation>
    <scope>NUCLEOTIDE SEQUENCE [LARGE SCALE GENOMIC DNA]</scope>
    <source>
        <strain evidence="2 3">FP101781</strain>
    </source>
</reference>
<sequence>MNAALRTPEILDLIFQHLRFTEDLTVPDARLSAPFLVRWQRKRSTLLNAGLACKAFFEPAMASLWWRVNGIMPFIRLLPNISSKMSQNAYDYMMGREWTLEEELDESGLERFDFYAKLVTHIVDLGRKGDDNLSVLLIQLAEIRPSSRCFPRLKSLKACHFNPDPWLFYTAPTLQELFILAQNYTEDTRLKTSLSTLIGRLPARSADLRVMQVPFIPHERSLKSLLQLQDLRQLTIKSAIAGSPPVSEVLAELSTLPRLEQLDLSYPPGIPPLVAPLEFPSEWYPQLTSLAVTGSPQSIQSVLLYLASRPLEEVTMRLSWPEPRDPPEASSDVAALTLTVQTLAESLKSVNISYEALSPIYPMVATLAPSLSVPTLADVFLPSIPQSWPKLKTLSLPQTMIHGLPDLRDLSLEFAAGDTPLPDIVAPQLRVLDVRSSPICNKRRAALNLAKTFPNLERLGYNSVAETHIAGARRYSDAWREVKTWLPVLTGRYSGEEDDEADSVVIMRGPRTVGQIAMAGQSHPIIAYDDEDDMDEEYEFDEDSDDPLGYGGDDL</sequence>
<dbReference type="SUPFAM" id="SSF52047">
    <property type="entry name" value="RNI-like"/>
    <property type="match status" value="1"/>
</dbReference>
<name>A0A4Y7T9V9_COPMI</name>
<dbReference type="STRING" id="71717.A0A4Y7T9V9"/>
<keyword evidence="3" id="KW-1185">Reference proteome</keyword>
<proteinExistence type="predicted"/>
<dbReference type="InterPro" id="IPR032675">
    <property type="entry name" value="LRR_dom_sf"/>
</dbReference>
<protein>
    <submittedName>
        <fullName evidence="2">Uncharacterized protein</fullName>
    </submittedName>
</protein>
<evidence type="ECO:0000256" key="1">
    <source>
        <dbReference type="SAM" id="MobiDB-lite"/>
    </source>
</evidence>
<comment type="caution">
    <text evidence="2">The sequence shown here is derived from an EMBL/GenBank/DDBJ whole genome shotgun (WGS) entry which is preliminary data.</text>
</comment>
<evidence type="ECO:0000313" key="3">
    <source>
        <dbReference type="Proteomes" id="UP000298030"/>
    </source>
</evidence>
<feature type="compositionally biased region" description="Acidic residues" evidence="1">
    <location>
        <begin position="530"/>
        <end position="546"/>
    </location>
</feature>
<dbReference type="EMBL" id="QPFP01000021">
    <property type="protein sequence ID" value="TEB30754.1"/>
    <property type="molecule type" value="Genomic_DNA"/>
</dbReference>
<dbReference type="Gene3D" id="3.80.10.10">
    <property type="entry name" value="Ribonuclease Inhibitor"/>
    <property type="match status" value="1"/>
</dbReference>
<feature type="region of interest" description="Disordered" evidence="1">
    <location>
        <begin position="530"/>
        <end position="555"/>
    </location>
</feature>
<dbReference type="AlphaFoldDB" id="A0A4Y7T9V9"/>
<dbReference type="Proteomes" id="UP000298030">
    <property type="component" value="Unassembled WGS sequence"/>
</dbReference>